<evidence type="ECO:0000256" key="4">
    <source>
        <dbReference type="ARBA" id="ARBA00023136"/>
    </source>
</evidence>
<feature type="transmembrane region" description="Helical" evidence="5">
    <location>
        <begin position="770"/>
        <end position="790"/>
    </location>
</feature>
<comment type="subcellular location">
    <subcellularLocation>
        <location evidence="1">Membrane</location>
        <topology evidence="1">Multi-pass membrane protein</topology>
    </subcellularLocation>
</comment>
<evidence type="ECO:0000256" key="2">
    <source>
        <dbReference type="ARBA" id="ARBA00022692"/>
    </source>
</evidence>
<dbReference type="Proteomes" id="UP000597762">
    <property type="component" value="Unassembled WGS sequence"/>
</dbReference>
<comment type="caution">
    <text evidence="7">The sequence shown here is derived from an EMBL/GenBank/DDBJ whole genome shotgun (WGS) entry which is preliminary data.</text>
</comment>
<evidence type="ECO:0000313" key="7">
    <source>
        <dbReference type="EMBL" id="CAE1142063.1"/>
    </source>
</evidence>
<feature type="transmembrane region" description="Helical" evidence="5">
    <location>
        <begin position="670"/>
        <end position="692"/>
    </location>
</feature>
<feature type="transmembrane region" description="Helical" evidence="5">
    <location>
        <begin position="294"/>
        <end position="311"/>
    </location>
</feature>
<keyword evidence="3 5" id="KW-1133">Transmembrane helix</keyword>
<dbReference type="SUPFAM" id="SSF103473">
    <property type="entry name" value="MFS general substrate transporter"/>
    <property type="match status" value="2"/>
</dbReference>
<feature type="transmembrane region" description="Helical" evidence="5">
    <location>
        <begin position="184"/>
        <end position="205"/>
    </location>
</feature>
<sequence>MVFIVPGIKHRCAIPELANDTYEIQSEAHDELIKEYIPEDIVDGKPVYSSCHLYVNKSVLGNQTLSNCTSWVYDKSIFQTTLTSDFNLVCGKEWLAHQIFTVFFAGYLVAMLSCGWLSDRFGRKTIIIGALMLQGIAGILSSQIMNIHVILVLRFLTAVGGAGSFIPSVVFGTEISSMKNRANASMSVQMYISFGYVILSLLVYYVRNWDLILLLVSLPSIPTGLLYLWVVPESPRWLLIVKKEKEAEIILNKIAEVNKRFFTCKSEDIEIPVVENRTVRLWKIFTNPQLRKRTIILLFNWCVSSFTYYGLLLNTEHLSGNIFLNFFFGALVEIPAYILCMVLLNRVGRKKLYIAFMVIGGILGAMTIFPRMYASEDLQWIATTLAILSRLCITGEFGIIYLHTCELYPTCVRNGALGAMSTFARVGGVIAPYLILMRSVADGKLGDSLPLLIMGIICILAGVTYLFLPETNNKHMEDTFDGISKENVLSIREEDEYQLEAKAALNTPTQIAKRYGVRDEKELIAGTTDGKGYTYRHLFRGIRAIGGCGRYQLFMLNLLYIATVFDGLHIGSMVFIVPGVKHRCAIPELANDTYEIQNEAHAELIKEYIPEDLVDGKPVYSSCHLYANKSVLGNQTLMTFGRKTIIIGALMLQGIAGILSSQIMNINVILVLRFLTAVGGAGSFIPSVVFGAEISSMKYRTSASFAACIYVSIGFFIISLLVYYIRTWKLIILLVSLPSIPAGLFYIWCVSSFAYYGLMLNTEHLSGNIFLNFFFGALVEVPGYLMYLALLNRFGRRNLYIAFIFCGGI</sequence>
<evidence type="ECO:0000256" key="1">
    <source>
        <dbReference type="ARBA" id="ARBA00004141"/>
    </source>
</evidence>
<dbReference type="PROSITE" id="PS50850">
    <property type="entry name" value="MFS"/>
    <property type="match status" value="1"/>
</dbReference>
<dbReference type="Gene3D" id="1.20.1250.20">
    <property type="entry name" value="MFS general substrate transporter like domains"/>
    <property type="match status" value="2"/>
</dbReference>
<dbReference type="InterPro" id="IPR011701">
    <property type="entry name" value="MFS"/>
</dbReference>
<evidence type="ECO:0000256" key="5">
    <source>
        <dbReference type="SAM" id="Phobius"/>
    </source>
</evidence>
<reference evidence="7" key="1">
    <citation type="submission" date="2021-01" db="EMBL/GenBank/DDBJ databases">
        <authorList>
            <person name="Li R."/>
            <person name="Bekaert M."/>
        </authorList>
    </citation>
    <scope>NUCLEOTIDE SEQUENCE</scope>
    <source>
        <strain evidence="7">Farmed</strain>
    </source>
</reference>
<dbReference type="GO" id="GO:0016020">
    <property type="term" value="C:membrane"/>
    <property type="evidence" value="ECO:0007669"/>
    <property type="project" value="UniProtKB-SubCell"/>
</dbReference>
<feature type="transmembrane region" description="Helical" evidence="5">
    <location>
        <begin position="211"/>
        <end position="230"/>
    </location>
</feature>
<protein>
    <submittedName>
        <fullName evidence="7">SLC22A4_5</fullName>
    </submittedName>
</protein>
<keyword evidence="2 5" id="KW-0812">Transmembrane</keyword>
<gene>
    <name evidence="7" type="ORF">SPHA_979</name>
</gene>
<feature type="transmembrane region" description="Helical" evidence="5">
    <location>
        <begin position="94"/>
        <end position="114"/>
    </location>
</feature>
<feature type="domain" description="Major facilitator superfamily (MFS) profile" evidence="6">
    <location>
        <begin position="55"/>
        <end position="473"/>
    </location>
</feature>
<feature type="transmembrane region" description="Helical" evidence="5">
    <location>
        <begin position="126"/>
        <end position="145"/>
    </location>
</feature>
<organism evidence="7 8">
    <name type="scientific">Acanthosepion pharaonis</name>
    <name type="common">Pharaoh cuttlefish</name>
    <name type="synonym">Sepia pharaonis</name>
    <dbReference type="NCBI Taxonomy" id="158019"/>
    <lineage>
        <taxon>Eukaryota</taxon>
        <taxon>Metazoa</taxon>
        <taxon>Spiralia</taxon>
        <taxon>Lophotrochozoa</taxon>
        <taxon>Mollusca</taxon>
        <taxon>Cephalopoda</taxon>
        <taxon>Coleoidea</taxon>
        <taxon>Decapodiformes</taxon>
        <taxon>Sepiida</taxon>
        <taxon>Sepiina</taxon>
        <taxon>Sepiidae</taxon>
        <taxon>Acanthosepion</taxon>
    </lineage>
</organism>
<keyword evidence="4 5" id="KW-0472">Membrane</keyword>
<dbReference type="Pfam" id="PF07690">
    <property type="entry name" value="MFS_1"/>
    <property type="match status" value="1"/>
</dbReference>
<evidence type="ECO:0000256" key="3">
    <source>
        <dbReference type="ARBA" id="ARBA00022989"/>
    </source>
</evidence>
<feature type="transmembrane region" description="Helical" evidence="5">
    <location>
        <begin position="645"/>
        <end position="664"/>
    </location>
</feature>
<feature type="transmembrane region" description="Helical" evidence="5">
    <location>
        <begin position="414"/>
        <end position="436"/>
    </location>
</feature>
<proteinExistence type="predicted"/>
<evidence type="ECO:0000259" key="6">
    <source>
        <dbReference type="PROSITE" id="PS50850"/>
    </source>
</evidence>
<dbReference type="OrthoDB" id="10021984at2759"/>
<feature type="transmembrane region" description="Helical" evidence="5">
    <location>
        <begin position="448"/>
        <end position="468"/>
    </location>
</feature>
<feature type="transmembrane region" description="Helical" evidence="5">
    <location>
        <begin position="731"/>
        <end position="758"/>
    </location>
</feature>
<name>A0A812AKY7_ACAPH</name>
<keyword evidence="8" id="KW-1185">Reference proteome</keyword>
<feature type="transmembrane region" description="Helical" evidence="5">
    <location>
        <begin position="151"/>
        <end position="172"/>
    </location>
</feature>
<evidence type="ECO:0000313" key="8">
    <source>
        <dbReference type="Proteomes" id="UP000597762"/>
    </source>
</evidence>
<dbReference type="AlphaFoldDB" id="A0A812AKY7"/>
<dbReference type="EMBL" id="CAHIKZ030000027">
    <property type="protein sequence ID" value="CAE1142063.1"/>
    <property type="molecule type" value="Genomic_DNA"/>
</dbReference>
<dbReference type="GO" id="GO:0022857">
    <property type="term" value="F:transmembrane transporter activity"/>
    <property type="evidence" value="ECO:0007669"/>
    <property type="project" value="InterPro"/>
</dbReference>
<dbReference type="InterPro" id="IPR020846">
    <property type="entry name" value="MFS_dom"/>
</dbReference>
<dbReference type="InterPro" id="IPR036259">
    <property type="entry name" value="MFS_trans_sf"/>
</dbReference>
<accession>A0A812AKY7</accession>
<feature type="transmembrane region" description="Helical" evidence="5">
    <location>
        <begin position="380"/>
        <end position="402"/>
    </location>
</feature>
<feature type="transmembrane region" description="Helical" evidence="5">
    <location>
        <begin position="352"/>
        <end position="374"/>
    </location>
</feature>
<feature type="transmembrane region" description="Helical" evidence="5">
    <location>
        <begin position="704"/>
        <end position="725"/>
    </location>
</feature>
<dbReference type="PANTHER" id="PTHR24064">
    <property type="entry name" value="SOLUTE CARRIER FAMILY 22 MEMBER"/>
    <property type="match status" value="1"/>
</dbReference>
<dbReference type="CDD" id="cd17317">
    <property type="entry name" value="MFS_SLC22"/>
    <property type="match status" value="1"/>
</dbReference>
<feature type="transmembrane region" description="Helical" evidence="5">
    <location>
        <begin position="323"/>
        <end position="345"/>
    </location>
</feature>